<evidence type="ECO:0000256" key="4">
    <source>
        <dbReference type="ARBA" id="ARBA00022692"/>
    </source>
</evidence>
<evidence type="ECO:0000256" key="10">
    <source>
        <dbReference type="SAM" id="Phobius"/>
    </source>
</evidence>
<evidence type="ECO:0000256" key="8">
    <source>
        <dbReference type="ARBA" id="ARBA00023170"/>
    </source>
</evidence>
<dbReference type="GO" id="GO:0004984">
    <property type="term" value="F:olfactory receptor activity"/>
    <property type="evidence" value="ECO:0007669"/>
    <property type="project" value="InterPro"/>
</dbReference>
<keyword evidence="9" id="KW-0807">Transducer</keyword>
<evidence type="ECO:0000256" key="7">
    <source>
        <dbReference type="ARBA" id="ARBA00023136"/>
    </source>
</evidence>
<keyword evidence="12" id="KW-1185">Reference proteome</keyword>
<comment type="subcellular location">
    <subcellularLocation>
        <location evidence="1">Cell membrane</location>
        <topology evidence="1">Multi-pass membrane protein</topology>
    </subcellularLocation>
</comment>
<feature type="transmembrane region" description="Helical" evidence="10">
    <location>
        <begin position="16"/>
        <end position="38"/>
    </location>
</feature>
<evidence type="ECO:0000256" key="6">
    <source>
        <dbReference type="ARBA" id="ARBA00022989"/>
    </source>
</evidence>
<evidence type="ECO:0000313" key="12">
    <source>
        <dbReference type="Proteomes" id="UP000752696"/>
    </source>
</evidence>
<evidence type="ECO:0008006" key="13">
    <source>
        <dbReference type="Google" id="ProtNLM"/>
    </source>
</evidence>
<gene>
    <name evidence="11" type="ORF">MHI_LOCUS473920</name>
</gene>
<keyword evidence="7 10" id="KW-0472">Membrane</keyword>
<dbReference type="OrthoDB" id="6604226at2759"/>
<keyword evidence="8" id="KW-0675">Receptor</keyword>
<evidence type="ECO:0000256" key="5">
    <source>
        <dbReference type="ARBA" id="ARBA00022725"/>
    </source>
</evidence>
<accession>A0A6V7H7S0</accession>
<organism evidence="11 12">
    <name type="scientific">Heterotrigona itama</name>
    <dbReference type="NCBI Taxonomy" id="395501"/>
    <lineage>
        <taxon>Eukaryota</taxon>
        <taxon>Metazoa</taxon>
        <taxon>Ecdysozoa</taxon>
        <taxon>Arthropoda</taxon>
        <taxon>Hexapoda</taxon>
        <taxon>Insecta</taxon>
        <taxon>Pterygota</taxon>
        <taxon>Neoptera</taxon>
        <taxon>Endopterygota</taxon>
        <taxon>Hymenoptera</taxon>
        <taxon>Apocrita</taxon>
        <taxon>Aculeata</taxon>
        <taxon>Apoidea</taxon>
        <taxon>Anthophila</taxon>
        <taxon>Apidae</taxon>
        <taxon>Heterotrigona</taxon>
    </lineage>
</organism>
<dbReference type="Pfam" id="PF02949">
    <property type="entry name" value="7tm_6"/>
    <property type="match status" value="1"/>
</dbReference>
<keyword evidence="6 10" id="KW-1133">Transmembrane helix</keyword>
<proteinExistence type="predicted"/>
<dbReference type="PANTHER" id="PTHR21137:SF35">
    <property type="entry name" value="ODORANT RECEPTOR 19A-RELATED"/>
    <property type="match status" value="1"/>
</dbReference>
<feature type="transmembrane region" description="Helical" evidence="10">
    <location>
        <begin position="315"/>
        <end position="337"/>
    </location>
</feature>
<name>A0A6V7H7S0_9HYME</name>
<keyword evidence="5" id="KW-0552">Olfaction</keyword>
<dbReference type="GO" id="GO:0007165">
    <property type="term" value="P:signal transduction"/>
    <property type="evidence" value="ECO:0007669"/>
    <property type="project" value="UniProtKB-KW"/>
</dbReference>
<dbReference type="AlphaFoldDB" id="A0A6V7H7S0"/>
<dbReference type="InterPro" id="IPR004117">
    <property type="entry name" value="7tm6_olfct_rcpt"/>
</dbReference>
<evidence type="ECO:0000256" key="2">
    <source>
        <dbReference type="ARBA" id="ARBA00022475"/>
    </source>
</evidence>
<keyword evidence="4 10" id="KW-0812">Transmembrane</keyword>
<protein>
    <recommendedName>
        <fullName evidence="13">Odorant receptor</fullName>
    </recommendedName>
</protein>
<evidence type="ECO:0000256" key="9">
    <source>
        <dbReference type="ARBA" id="ARBA00023224"/>
    </source>
</evidence>
<reference evidence="11" key="1">
    <citation type="submission" date="2020-07" db="EMBL/GenBank/DDBJ databases">
        <authorList>
            <person name="Nazaruddin N."/>
        </authorList>
    </citation>
    <scope>NUCLEOTIDE SEQUENCE</scope>
</reference>
<evidence type="ECO:0000256" key="3">
    <source>
        <dbReference type="ARBA" id="ARBA00022606"/>
    </source>
</evidence>
<sequence>MTIITRFHHNSSGASYYFMITAIIVAGLQLATVCAYRASHLIEIMPKQVTLGKAINIVRLSIALSFCWPLPPRSSRKKLFVYKTAQLFATISIISLLLPLLYAMYVRSDDMETILLCLSQVILTTQGIIQIVICFTKHDTLQRIVEEMYVCVKEAQQHEREIFNTYLAKCNVIYASYIIGAYAGASIYLWGPILFSLVNIIHAEYPFDTNRTSISVMVRVHQIVACYQCSSHMCLCVFGGLLIWFTAARYECLAVEIQKNTNIRTLTTCIRKQLHLKRYAEDVLACFPYMVLFVIIIATFFMTLCTIMVVMNTPIMVKIMYVVISIYYFMYLFMYAWPADNMKDMSLSLPTSMYNLAWYEKTIRMQKDMLNVLTYQKP</sequence>
<dbReference type="GO" id="GO:0005886">
    <property type="term" value="C:plasma membrane"/>
    <property type="evidence" value="ECO:0007669"/>
    <property type="project" value="UniProtKB-SubCell"/>
</dbReference>
<feature type="transmembrane region" description="Helical" evidence="10">
    <location>
        <begin position="80"/>
        <end position="101"/>
    </location>
</feature>
<evidence type="ECO:0000256" key="1">
    <source>
        <dbReference type="ARBA" id="ARBA00004651"/>
    </source>
</evidence>
<comment type="caution">
    <text evidence="11">The sequence shown here is derived from an EMBL/GenBank/DDBJ whole genome shotgun (WGS) entry which is preliminary data.</text>
</comment>
<dbReference type="PANTHER" id="PTHR21137">
    <property type="entry name" value="ODORANT RECEPTOR"/>
    <property type="match status" value="1"/>
</dbReference>
<dbReference type="GO" id="GO:0005549">
    <property type="term" value="F:odorant binding"/>
    <property type="evidence" value="ECO:0007669"/>
    <property type="project" value="InterPro"/>
</dbReference>
<dbReference type="EMBL" id="CAJDYZ010007643">
    <property type="protein sequence ID" value="CAD1474518.1"/>
    <property type="molecule type" value="Genomic_DNA"/>
</dbReference>
<feature type="transmembrane region" description="Helical" evidence="10">
    <location>
        <begin position="283"/>
        <end position="309"/>
    </location>
</feature>
<evidence type="ECO:0000313" key="11">
    <source>
        <dbReference type="EMBL" id="CAD1474518.1"/>
    </source>
</evidence>
<feature type="non-terminal residue" evidence="11">
    <location>
        <position position="378"/>
    </location>
</feature>
<feature type="transmembrane region" description="Helical" evidence="10">
    <location>
        <begin position="113"/>
        <end position="135"/>
    </location>
</feature>
<dbReference type="Proteomes" id="UP000752696">
    <property type="component" value="Unassembled WGS sequence"/>
</dbReference>
<keyword evidence="2" id="KW-1003">Cell membrane</keyword>
<keyword evidence="3" id="KW-0716">Sensory transduction</keyword>